<reference evidence="2 3" key="1">
    <citation type="submission" date="2022-04" db="EMBL/GenBank/DDBJ databases">
        <title>Positive selection, recombination, and allopatry shape intraspecific diversity of widespread and dominant cyanobacteria.</title>
        <authorList>
            <person name="Wei J."/>
            <person name="Shu W."/>
            <person name="Hu C."/>
        </authorList>
    </citation>
    <scope>NUCLEOTIDE SEQUENCE [LARGE SCALE GENOMIC DNA]</scope>
    <source>
        <strain evidence="2 3">GB2-A4</strain>
    </source>
</reference>
<evidence type="ECO:0000256" key="1">
    <source>
        <dbReference type="SAM" id="MobiDB-lite"/>
    </source>
</evidence>
<organism evidence="2 3">
    <name type="scientific">Trichocoleus desertorum GB2-A4</name>
    <dbReference type="NCBI Taxonomy" id="2933944"/>
    <lineage>
        <taxon>Bacteria</taxon>
        <taxon>Bacillati</taxon>
        <taxon>Cyanobacteriota</taxon>
        <taxon>Cyanophyceae</taxon>
        <taxon>Leptolyngbyales</taxon>
        <taxon>Trichocoleusaceae</taxon>
        <taxon>Trichocoleus</taxon>
    </lineage>
</organism>
<feature type="region of interest" description="Disordered" evidence="1">
    <location>
        <begin position="48"/>
        <end position="76"/>
    </location>
</feature>
<accession>A0ABV0JB94</accession>
<evidence type="ECO:0000313" key="2">
    <source>
        <dbReference type="EMBL" id="MEP0819048.1"/>
    </source>
</evidence>
<comment type="caution">
    <text evidence="2">The sequence shown here is derived from an EMBL/GenBank/DDBJ whole genome shotgun (WGS) entry which is preliminary data.</text>
</comment>
<dbReference type="Proteomes" id="UP001464891">
    <property type="component" value="Unassembled WGS sequence"/>
</dbReference>
<sequence>MNENEQQIPSEEQIAARLVNLVEGIVQERLGKYEEELAELKREVRELKDKMPSTATSAALKLQQDTMRAQARGSGL</sequence>
<dbReference type="EMBL" id="JAMPKM010000012">
    <property type="protein sequence ID" value="MEP0819048.1"/>
    <property type="molecule type" value="Genomic_DNA"/>
</dbReference>
<feature type="compositionally biased region" description="Polar residues" evidence="1">
    <location>
        <begin position="53"/>
        <end position="67"/>
    </location>
</feature>
<gene>
    <name evidence="2" type="ORF">NC998_18270</name>
</gene>
<proteinExistence type="predicted"/>
<dbReference type="RefSeq" id="WP_190432114.1">
    <property type="nucleotide sequence ID" value="NZ_JAMPKM010000012.1"/>
</dbReference>
<protein>
    <submittedName>
        <fullName evidence="2">Uncharacterized protein</fullName>
    </submittedName>
</protein>
<name>A0ABV0JB94_9CYAN</name>
<evidence type="ECO:0000313" key="3">
    <source>
        <dbReference type="Proteomes" id="UP001464891"/>
    </source>
</evidence>
<keyword evidence="3" id="KW-1185">Reference proteome</keyword>